<evidence type="ECO:0000256" key="4">
    <source>
        <dbReference type="ARBA" id="ARBA00022741"/>
    </source>
</evidence>
<keyword evidence="3" id="KW-0540">Nuclease</keyword>
<reference evidence="7" key="1">
    <citation type="journal article" date="2014" name="Int. J. Syst. Evol. Microbiol.">
        <title>Complete genome sequence of Corynebacterium casei LMG S-19264T (=DSM 44701T), isolated from a smear-ripened cheese.</title>
        <authorList>
            <consortium name="US DOE Joint Genome Institute (JGI-PGF)"/>
            <person name="Walter F."/>
            <person name="Albersmeier A."/>
            <person name="Kalinowski J."/>
            <person name="Ruckert C."/>
        </authorList>
    </citation>
    <scope>NUCLEOTIDE SEQUENCE</scope>
    <source>
        <strain evidence="7">CGMCC 1.15034</strain>
    </source>
</reference>
<keyword evidence="2" id="KW-1277">Toxin-antitoxin system</keyword>
<dbReference type="Proteomes" id="UP000625079">
    <property type="component" value="Unassembled WGS sequence"/>
</dbReference>
<dbReference type="Gene3D" id="1.20.120.580">
    <property type="entry name" value="bsu32300-like"/>
    <property type="match status" value="1"/>
</dbReference>
<dbReference type="InterPro" id="IPR008201">
    <property type="entry name" value="HepT-like"/>
</dbReference>
<dbReference type="GO" id="GO:0000166">
    <property type="term" value="F:nucleotide binding"/>
    <property type="evidence" value="ECO:0007669"/>
    <property type="project" value="UniProtKB-KW"/>
</dbReference>
<name>A0A410VEF0_9BRAD</name>
<sequence length="118" mass="12974">MPRDPRAFLWDVQQAGQAIAEFTAGLDASGYRASPLIRSAVERQFEVIGEALNRLSKDAPDIADRVPDLRRIVSFRNILTHGYAVVDDGRVWEIVTSMLPTLRATVTALLSELGPPDA</sequence>
<keyword evidence="4" id="KW-0547">Nucleotide-binding</keyword>
<comment type="similarity">
    <text evidence="6">Belongs to the HepT RNase toxin family.</text>
</comment>
<dbReference type="Proteomes" id="UP000593880">
    <property type="component" value="Chromosome"/>
</dbReference>
<evidence type="ECO:0000313" key="10">
    <source>
        <dbReference type="Proteomes" id="UP000625079"/>
    </source>
</evidence>
<reference evidence="7" key="3">
    <citation type="submission" date="2022-12" db="EMBL/GenBank/DDBJ databases">
        <authorList>
            <person name="Sun Q."/>
            <person name="Zhou Y."/>
        </authorList>
    </citation>
    <scope>NUCLEOTIDE SEQUENCE</scope>
    <source>
        <strain evidence="7">CGMCC 1.15034</strain>
    </source>
</reference>
<dbReference type="AlphaFoldDB" id="A0A410VEF0"/>
<dbReference type="PANTHER" id="PTHR34139">
    <property type="entry name" value="UPF0331 PROTEIN MJ0127"/>
    <property type="match status" value="1"/>
</dbReference>
<evidence type="ECO:0000256" key="5">
    <source>
        <dbReference type="ARBA" id="ARBA00022801"/>
    </source>
</evidence>
<evidence type="ECO:0000256" key="1">
    <source>
        <dbReference type="ARBA" id="ARBA00022553"/>
    </source>
</evidence>
<reference evidence="8 9" key="2">
    <citation type="submission" date="2018-06" db="EMBL/GenBank/DDBJ databases">
        <title>Comparative genomics of rhizobia nodulating Arachis hypogaea in China.</title>
        <authorList>
            <person name="Li Y."/>
        </authorList>
    </citation>
    <scope>NUCLEOTIDE SEQUENCE [LARGE SCALE GENOMIC DNA]</scope>
    <source>
        <strain evidence="8 9">CCBAU 51658</strain>
    </source>
</reference>
<dbReference type="RefSeq" id="WP_128968678.1">
    <property type="nucleotide sequence ID" value="NZ_BMHC01000022.1"/>
</dbReference>
<keyword evidence="1" id="KW-0597">Phosphoprotein</keyword>
<accession>A0A410VEF0</accession>
<dbReference type="EMBL" id="CP030057">
    <property type="protein sequence ID" value="QOZ63106.1"/>
    <property type="molecule type" value="Genomic_DNA"/>
</dbReference>
<evidence type="ECO:0000256" key="2">
    <source>
        <dbReference type="ARBA" id="ARBA00022649"/>
    </source>
</evidence>
<evidence type="ECO:0000313" key="7">
    <source>
        <dbReference type="EMBL" id="GGI31780.1"/>
    </source>
</evidence>
<gene>
    <name evidence="7" type="ORF">GCM10010987_66110</name>
    <name evidence="8" type="ORF">XH86_33505</name>
</gene>
<evidence type="ECO:0000313" key="9">
    <source>
        <dbReference type="Proteomes" id="UP000593880"/>
    </source>
</evidence>
<dbReference type="GO" id="GO:0004540">
    <property type="term" value="F:RNA nuclease activity"/>
    <property type="evidence" value="ECO:0007669"/>
    <property type="project" value="InterPro"/>
</dbReference>
<dbReference type="PANTHER" id="PTHR34139:SF1">
    <property type="entry name" value="RNASE MJ1380-RELATED"/>
    <property type="match status" value="1"/>
</dbReference>
<evidence type="ECO:0000256" key="6">
    <source>
        <dbReference type="ARBA" id="ARBA00024207"/>
    </source>
</evidence>
<dbReference type="Pfam" id="PF01934">
    <property type="entry name" value="HepT-like"/>
    <property type="match status" value="1"/>
</dbReference>
<protein>
    <recommendedName>
        <fullName evidence="11">DUF86 domain-containing protein</fullName>
    </recommendedName>
</protein>
<organism evidence="7 10">
    <name type="scientific">Bradyrhizobium guangdongense</name>
    <dbReference type="NCBI Taxonomy" id="1325090"/>
    <lineage>
        <taxon>Bacteria</taxon>
        <taxon>Pseudomonadati</taxon>
        <taxon>Pseudomonadota</taxon>
        <taxon>Alphaproteobacteria</taxon>
        <taxon>Hyphomicrobiales</taxon>
        <taxon>Nitrobacteraceae</taxon>
        <taxon>Bradyrhizobium</taxon>
    </lineage>
</organism>
<dbReference type="InterPro" id="IPR051813">
    <property type="entry name" value="HepT_RNase_toxin"/>
</dbReference>
<evidence type="ECO:0008006" key="11">
    <source>
        <dbReference type="Google" id="ProtNLM"/>
    </source>
</evidence>
<dbReference type="GO" id="GO:0110001">
    <property type="term" value="C:toxin-antitoxin complex"/>
    <property type="evidence" value="ECO:0007669"/>
    <property type="project" value="InterPro"/>
</dbReference>
<dbReference type="InterPro" id="IPR037038">
    <property type="entry name" value="HepT-like_sf"/>
</dbReference>
<dbReference type="EMBL" id="BMHC01000022">
    <property type="protein sequence ID" value="GGI31780.1"/>
    <property type="molecule type" value="Genomic_DNA"/>
</dbReference>
<evidence type="ECO:0000313" key="8">
    <source>
        <dbReference type="EMBL" id="QOZ63106.1"/>
    </source>
</evidence>
<keyword evidence="5" id="KW-0378">Hydrolase</keyword>
<dbReference type="GO" id="GO:0016787">
    <property type="term" value="F:hydrolase activity"/>
    <property type="evidence" value="ECO:0007669"/>
    <property type="project" value="UniProtKB-KW"/>
</dbReference>
<proteinExistence type="inferred from homology"/>
<dbReference type="OrthoDB" id="4829434at2"/>
<evidence type="ECO:0000256" key="3">
    <source>
        <dbReference type="ARBA" id="ARBA00022722"/>
    </source>
</evidence>
<keyword evidence="9" id="KW-1185">Reference proteome</keyword>